<organism evidence="2 3">
    <name type="scientific">Natronobacterium lacisalsi AJ5</name>
    <dbReference type="NCBI Taxonomy" id="358396"/>
    <lineage>
        <taxon>Archaea</taxon>
        <taxon>Methanobacteriati</taxon>
        <taxon>Methanobacteriota</taxon>
        <taxon>Stenosarchaea group</taxon>
        <taxon>Halobacteria</taxon>
        <taxon>Halobacteriales</taxon>
        <taxon>Natrialbaceae</taxon>
        <taxon>Natronobacterium</taxon>
    </lineage>
</organism>
<sequence>MTREIPNPITAVVSTIGNFVLFVWVAFRAGIRKLFTPARWDFGDQLRRAPEDVRTAGQATPHVLRNALENVVEFIDVRDRGNDGPRR</sequence>
<keyword evidence="1" id="KW-1133">Transmembrane helix</keyword>
<reference evidence="2 3" key="1">
    <citation type="journal article" date="2011" name="J. Bacteriol.">
        <title>Genome sequence of Halobiforma lacisalsi AJ5, an extremely halophilic archaeon which harbors a bop gene.</title>
        <authorList>
            <person name="Jiang X."/>
            <person name="Wang S."/>
            <person name="Cheng H."/>
            <person name="Huo Y."/>
            <person name="Zhang X."/>
            <person name="Zhu X."/>
            <person name="Han X."/>
            <person name="Ni P."/>
            <person name="Wu M."/>
        </authorList>
    </citation>
    <scope>NUCLEOTIDE SEQUENCE [LARGE SCALE GENOMIC DNA]</scope>
    <source>
        <strain evidence="2 3">AJ5</strain>
        <plasmid evidence="3">phlaj5i</plasmid>
    </source>
</reference>
<protein>
    <submittedName>
        <fullName evidence="2">Uncharacterized protein</fullName>
    </submittedName>
</protein>
<evidence type="ECO:0000313" key="3">
    <source>
        <dbReference type="Proteomes" id="UP000186547"/>
    </source>
</evidence>
<evidence type="ECO:0000313" key="2">
    <source>
        <dbReference type="EMBL" id="APX00198.1"/>
    </source>
</evidence>
<gene>
    <name evidence="2" type="ORF">CHINAEXTREME_20515</name>
</gene>
<accession>A0A1P8LWS3</accession>
<keyword evidence="1" id="KW-0812">Transmembrane</keyword>
<dbReference type="EMBL" id="CP019286">
    <property type="protein sequence ID" value="APX00198.1"/>
    <property type="molecule type" value="Genomic_DNA"/>
</dbReference>
<geneLocation type="plasmid" evidence="3">
    <name>phlaj5i</name>
</geneLocation>
<evidence type="ECO:0000256" key="1">
    <source>
        <dbReference type="SAM" id="Phobius"/>
    </source>
</evidence>
<keyword evidence="1" id="KW-0472">Membrane</keyword>
<proteinExistence type="predicted"/>
<dbReference type="AlphaFoldDB" id="A0A1P8LWS3"/>
<feature type="transmembrane region" description="Helical" evidence="1">
    <location>
        <begin position="6"/>
        <end position="27"/>
    </location>
</feature>
<dbReference type="Proteomes" id="UP000186547">
    <property type="component" value="Plasmid pHLAJ5I"/>
</dbReference>
<keyword evidence="2" id="KW-0614">Plasmid</keyword>
<dbReference type="KEGG" id="hlc:CHINAEXTREME20515"/>
<name>A0A1P8LWS3_NATLA</name>